<feature type="chain" id="PRO_5026141141" evidence="1">
    <location>
        <begin position="25"/>
        <end position="183"/>
    </location>
</feature>
<accession>A0A6I4U5Z5</accession>
<keyword evidence="3" id="KW-1185">Reference proteome</keyword>
<keyword evidence="1" id="KW-0732">Signal</keyword>
<dbReference type="Proteomes" id="UP000429229">
    <property type="component" value="Unassembled WGS sequence"/>
</dbReference>
<comment type="caution">
    <text evidence="2">The sequence shown here is derived from an EMBL/GenBank/DDBJ whole genome shotgun (WGS) entry which is preliminary data.</text>
</comment>
<name>A0A6I4U5Z5_9SPHN</name>
<reference evidence="2 3" key="1">
    <citation type="submission" date="2019-12" db="EMBL/GenBank/DDBJ databases">
        <title>Genomic-based taxomic classification of the family Erythrobacteraceae.</title>
        <authorList>
            <person name="Xu L."/>
        </authorList>
    </citation>
    <scope>NUCLEOTIDE SEQUENCE [LARGE SCALE GENOMIC DNA]</scope>
    <source>
        <strain evidence="2 3">LMG 29519</strain>
    </source>
</reference>
<dbReference type="AlphaFoldDB" id="A0A6I4U5Z5"/>
<feature type="signal peptide" evidence="1">
    <location>
        <begin position="1"/>
        <end position="24"/>
    </location>
</feature>
<proteinExistence type="predicted"/>
<sequence>MSKRTTRISAAASLACLVALPAAAQTIESDEDVTVETRVSVDSERPTTQRREIRVVRLRDDDSDVRISREIDDVGKADIRIVTMGEGADLSEEELKAIAQARLDEREMVVFSKKEMVCEKETTGQVSLRVCSEAGRGSALKALRKARATVADDDGIDDSQKGRALAALDARIAELEAKRAEQD</sequence>
<gene>
    <name evidence="2" type="ORF">GRI68_05800</name>
</gene>
<organism evidence="2 3">
    <name type="scientific">Alteriqipengyuania halimionae</name>
    <dbReference type="NCBI Taxonomy" id="1926630"/>
    <lineage>
        <taxon>Bacteria</taxon>
        <taxon>Pseudomonadati</taxon>
        <taxon>Pseudomonadota</taxon>
        <taxon>Alphaproteobacteria</taxon>
        <taxon>Sphingomonadales</taxon>
        <taxon>Erythrobacteraceae</taxon>
        <taxon>Alteriqipengyuania</taxon>
    </lineage>
</organism>
<protein>
    <submittedName>
        <fullName evidence="2">Uncharacterized protein</fullName>
    </submittedName>
</protein>
<evidence type="ECO:0000313" key="2">
    <source>
        <dbReference type="EMBL" id="MXP09687.1"/>
    </source>
</evidence>
<evidence type="ECO:0000313" key="3">
    <source>
        <dbReference type="Proteomes" id="UP000429229"/>
    </source>
</evidence>
<dbReference type="RefSeq" id="WP_160616365.1">
    <property type="nucleotide sequence ID" value="NZ_WTYR01000001.1"/>
</dbReference>
<dbReference type="EMBL" id="WTYR01000001">
    <property type="protein sequence ID" value="MXP09687.1"/>
    <property type="molecule type" value="Genomic_DNA"/>
</dbReference>
<evidence type="ECO:0000256" key="1">
    <source>
        <dbReference type="SAM" id="SignalP"/>
    </source>
</evidence>